<keyword evidence="8 9" id="KW-0472">Membrane</keyword>
<dbReference type="GO" id="GO:0033617">
    <property type="term" value="P:mitochondrial respiratory chain complex IV assembly"/>
    <property type="evidence" value="ECO:0007669"/>
    <property type="project" value="InterPro"/>
</dbReference>
<evidence type="ECO:0000256" key="8">
    <source>
        <dbReference type="ARBA" id="ARBA00023136"/>
    </source>
</evidence>
<dbReference type="GO" id="GO:0005743">
    <property type="term" value="C:mitochondrial inner membrane"/>
    <property type="evidence" value="ECO:0007669"/>
    <property type="project" value="UniProtKB-SubCell"/>
</dbReference>
<evidence type="ECO:0000313" key="11">
    <source>
        <dbReference type="Proteomes" id="UP001430953"/>
    </source>
</evidence>
<keyword evidence="6 9" id="KW-1133">Transmembrane helix</keyword>
<keyword evidence="5" id="KW-0999">Mitochondrion inner membrane</keyword>
<keyword evidence="4 9" id="KW-0812">Transmembrane</keyword>
<dbReference type="Pfam" id="PF12597">
    <property type="entry name" value="Cox20"/>
    <property type="match status" value="1"/>
</dbReference>
<evidence type="ECO:0000256" key="9">
    <source>
        <dbReference type="SAM" id="Phobius"/>
    </source>
</evidence>
<sequence>MDVDSMSEDDQSKTVTLFGRDIRKIPCFKQSMLNGIYGGILGGLAAFMYTSRIKLATNVALGSYMGVTVIYWCYCRYDYVQQKYVVRDLQNILRQKSAGIDQVKEVAHEHQKQLADA</sequence>
<name>A0AAW2GKC8_9HYME</name>
<evidence type="ECO:0000256" key="3">
    <source>
        <dbReference type="ARBA" id="ARBA00017689"/>
    </source>
</evidence>
<feature type="transmembrane region" description="Helical" evidence="9">
    <location>
        <begin position="32"/>
        <end position="49"/>
    </location>
</feature>
<keyword evidence="11" id="KW-1185">Reference proteome</keyword>
<evidence type="ECO:0000256" key="5">
    <source>
        <dbReference type="ARBA" id="ARBA00022792"/>
    </source>
</evidence>
<dbReference type="PRINTS" id="PR02049">
    <property type="entry name" value="PROTEINF36A"/>
</dbReference>
<dbReference type="AlphaFoldDB" id="A0AAW2GKC8"/>
<keyword evidence="7" id="KW-0496">Mitochondrion</keyword>
<evidence type="ECO:0000313" key="10">
    <source>
        <dbReference type="EMBL" id="KAL0127050.1"/>
    </source>
</evidence>
<comment type="similarity">
    <text evidence="2">Belongs to the COX20 family.</text>
</comment>
<feature type="transmembrane region" description="Helical" evidence="9">
    <location>
        <begin position="55"/>
        <end position="74"/>
    </location>
</feature>
<reference evidence="10 11" key="1">
    <citation type="submission" date="2023-03" db="EMBL/GenBank/DDBJ databases">
        <title>High recombination rates correlate with genetic variation in Cardiocondyla obscurior ants.</title>
        <authorList>
            <person name="Errbii M."/>
        </authorList>
    </citation>
    <scope>NUCLEOTIDE SEQUENCE [LARGE SCALE GENOMIC DNA]</scope>
    <source>
        <strain evidence="10">Alpha-2009</strain>
        <tissue evidence="10">Whole body</tissue>
    </source>
</reference>
<proteinExistence type="inferred from homology"/>
<comment type="subcellular location">
    <subcellularLocation>
        <location evidence="1">Mitochondrion inner membrane</location>
    </subcellularLocation>
</comment>
<accession>A0AAW2GKC8</accession>
<comment type="caution">
    <text evidence="10">The sequence shown here is derived from an EMBL/GenBank/DDBJ whole genome shotgun (WGS) entry which is preliminary data.</text>
</comment>
<evidence type="ECO:0000256" key="4">
    <source>
        <dbReference type="ARBA" id="ARBA00022692"/>
    </source>
</evidence>
<protein>
    <recommendedName>
        <fullName evidence="3">Cytochrome c oxidase assembly protein COX20, mitochondrial</fullName>
    </recommendedName>
</protein>
<dbReference type="PANTHER" id="PTHR31586:SF1">
    <property type="entry name" value="CYTOCHROME C OXIDASE ASSEMBLY PROTEIN COX20, MITOCHONDRIAL"/>
    <property type="match status" value="1"/>
</dbReference>
<dbReference type="Proteomes" id="UP001430953">
    <property type="component" value="Unassembled WGS sequence"/>
</dbReference>
<dbReference type="PANTHER" id="PTHR31586">
    <property type="entry name" value="CYTOCHROME C OXIDASE PROTEIN 20"/>
    <property type="match status" value="1"/>
</dbReference>
<evidence type="ECO:0000256" key="6">
    <source>
        <dbReference type="ARBA" id="ARBA00022989"/>
    </source>
</evidence>
<evidence type="ECO:0000256" key="2">
    <source>
        <dbReference type="ARBA" id="ARBA00009575"/>
    </source>
</evidence>
<evidence type="ECO:0000256" key="1">
    <source>
        <dbReference type="ARBA" id="ARBA00004273"/>
    </source>
</evidence>
<dbReference type="InterPro" id="IPR022533">
    <property type="entry name" value="Cox20"/>
</dbReference>
<evidence type="ECO:0000256" key="7">
    <source>
        <dbReference type="ARBA" id="ARBA00023128"/>
    </source>
</evidence>
<dbReference type="EMBL" id="JADYXP020000004">
    <property type="protein sequence ID" value="KAL0127050.1"/>
    <property type="molecule type" value="Genomic_DNA"/>
</dbReference>
<gene>
    <name evidence="10" type="ORF">PUN28_005400</name>
</gene>
<organism evidence="10 11">
    <name type="scientific">Cardiocondyla obscurior</name>
    <dbReference type="NCBI Taxonomy" id="286306"/>
    <lineage>
        <taxon>Eukaryota</taxon>
        <taxon>Metazoa</taxon>
        <taxon>Ecdysozoa</taxon>
        <taxon>Arthropoda</taxon>
        <taxon>Hexapoda</taxon>
        <taxon>Insecta</taxon>
        <taxon>Pterygota</taxon>
        <taxon>Neoptera</taxon>
        <taxon>Endopterygota</taxon>
        <taxon>Hymenoptera</taxon>
        <taxon>Apocrita</taxon>
        <taxon>Aculeata</taxon>
        <taxon>Formicoidea</taxon>
        <taxon>Formicidae</taxon>
        <taxon>Myrmicinae</taxon>
        <taxon>Cardiocondyla</taxon>
    </lineage>
</organism>